<proteinExistence type="inferred from homology"/>
<comment type="pathway">
    <text evidence="4">Amino-acid biosynthesis; L-proline biosynthesis; L-proline from L-glutamate 5-semialdehyde: step 1/1.</text>
</comment>
<dbReference type="UniPathway" id="UPA00098">
    <property type="reaction ID" value="UER00361"/>
</dbReference>
<dbReference type="InterPro" id="IPR036291">
    <property type="entry name" value="NAD(P)-bd_dom_sf"/>
</dbReference>
<comment type="catalytic activity">
    <reaction evidence="4">
        <text>L-proline + NAD(+) = (S)-1-pyrroline-5-carboxylate + NADH + 2 H(+)</text>
        <dbReference type="Rhea" id="RHEA:14105"/>
        <dbReference type="ChEBI" id="CHEBI:15378"/>
        <dbReference type="ChEBI" id="CHEBI:17388"/>
        <dbReference type="ChEBI" id="CHEBI:57540"/>
        <dbReference type="ChEBI" id="CHEBI:57945"/>
        <dbReference type="ChEBI" id="CHEBI:60039"/>
        <dbReference type="EC" id="1.5.1.2"/>
    </reaction>
</comment>
<accession>A0A1I1ITR8</accession>
<dbReference type="InterPro" id="IPR008927">
    <property type="entry name" value="6-PGluconate_DH-like_C_sf"/>
</dbReference>
<dbReference type="Pfam" id="PF03807">
    <property type="entry name" value="F420_oxidored"/>
    <property type="match status" value="1"/>
</dbReference>
<evidence type="ECO:0000259" key="8">
    <source>
        <dbReference type="Pfam" id="PF14748"/>
    </source>
</evidence>
<dbReference type="STRING" id="927664.SAMN05421780_10591"/>
<dbReference type="Gene3D" id="3.40.50.720">
    <property type="entry name" value="NAD(P)-binding Rossmann-like Domain"/>
    <property type="match status" value="1"/>
</dbReference>
<dbReference type="FunFam" id="1.10.3730.10:FF:000001">
    <property type="entry name" value="Pyrroline-5-carboxylate reductase"/>
    <property type="match status" value="1"/>
</dbReference>
<dbReference type="InterPro" id="IPR029036">
    <property type="entry name" value="P5CR_dimer"/>
</dbReference>
<feature type="domain" description="Pyrroline-5-carboxylate reductase catalytic N-terminal" evidence="7">
    <location>
        <begin position="2"/>
        <end position="97"/>
    </location>
</feature>
<comment type="similarity">
    <text evidence="1 4">Belongs to the pyrroline-5-carboxylate reductase family.</text>
</comment>
<keyword evidence="4" id="KW-0641">Proline biosynthesis</keyword>
<evidence type="ECO:0000256" key="5">
    <source>
        <dbReference type="NCBIfam" id="TIGR00112"/>
    </source>
</evidence>
<keyword evidence="10" id="KW-1185">Reference proteome</keyword>
<comment type="catalytic activity">
    <reaction evidence="4">
        <text>L-proline + NADP(+) = (S)-1-pyrroline-5-carboxylate + NADPH + 2 H(+)</text>
        <dbReference type="Rhea" id="RHEA:14109"/>
        <dbReference type="ChEBI" id="CHEBI:15378"/>
        <dbReference type="ChEBI" id="CHEBI:17388"/>
        <dbReference type="ChEBI" id="CHEBI:57783"/>
        <dbReference type="ChEBI" id="CHEBI:58349"/>
        <dbReference type="ChEBI" id="CHEBI:60039"/>
        <dbReference type="EC" id="1.5.1.2"/>
    </reaction>
</comment>
<dbReference type="InterPro" id="IPR028939">
    <property type="entry name" value="P5C_Rdtase_cat_N"/>
</dbReference>
<dbReference type="GO" id="GO:0055129">
    <property type="term" value="P:L-proline biosynthetic process"/>
    <property type="evidence" value="ECO:0007669"/>
    <property type="project" value="UniProtKB-UniRule"/>
</dbReference>
<dbReference type="InterPro" id="IPR000304">
    <property type="entry name" value="Pyrroline-COOH_reductase"/>
</dbReference>
<dbReference type="SUPFAM" id="SSF51735">
    <property type="entry name" value="NAD(P)-binding Rossmann-fold domains"/>
    <property type="match status" value="1"/>
</dbReference>
<organism evidence="9 10">
    <name type="scientific">Flexibacter flexilis DSM 6793</name>
    <dbReference type="NCBI Taxonomy" id="927664"/>
    <lineage>
        <taxon>Bacteria</taxon>
        <taxon>Pseudomonadati</taxon>
        <taxon>Bacteroidota</taxon>
        <taxon>Cytophagia</taxon>
        <taxon>Cytophagales</taxon>
        <taxon>Flexibacteraceae</taxon>
        <taxon>Flexibacter</taxon>
    </lineage>
</organism>
<dbReference type="HAMAP" id="MF_01925">
    <property type="entry name" value="P5C_reductase"/>
    <property type="match status" value="1"/>
</dbReference>
<comment type="function">
    <text evidence="4">Catalyzes the reduction of 1-pyrroline-5-carboxylate (PCA) to L-proline.</text>
</comment>
<protein>
    <recommendedName>
        <fullName evidence="4 5">Pyrroline-5-carboxylate reductase</fullName>
        <shortName evidence="4">P5C reductase</shortName>
        <shortName evidence="4">P5CR</shortName>
        <ecNumber evidence="4 5">1.5.1.2</ecNumber>
    </recommendedName>
    <alternativeName>
        <fullName evidence="4">PCA reductase</fullName>
    </alternativeName>
</protein>
<evidence type="ECO:0000256" key="6">
    <source>
        <dbReference type="PIRSR" id="PIRSR000193-1"/>
    </source>
</evidence>
<evidence type="ECO:0000259" key="7">
    <source>
        <dbReference type="Pfam" id="PF03807"/>
    </source>
</evidence>
<keyword evidence="4" id="KW-0963">Cytoplasm</keyword>
<evidence type="ECO:0000256" key="3">
    <source>
        <dbReference type="ARBA" id="ARBA00023002"/>
    </source>
</evidence>
<dbReference type="EMBL" id="FOLE01000005">
    <property type="protein sequence ID" value="SFC39644.1"/>
    <property type="molecule type" value="Genomic_DNA"/>
</dbReference>
<dbReference type="Proteomes" id="UP000199514">
    <property type="component" value="Unassembled WGS sequence"/>
</dbReference>
<feature type="domain" description="Pyrroline-5-carboxylate reductase dimerisation" evidence="8">
    <location>
        <begin position="160"/>
        <end position="262"/>
    </location>
</feature>
<dbReference type="Gene3D" id="1.10.3730.10">
    <property type="entry name" value="ProC C-terminal domain-like"/>
    <property type="match status" value="1"/>
</dbReference>
<keyword evidence="2 4" id="KW-0521">NADP</keyword>
<keyword evidence="3 4" id="KW-0560">Oxidoreductase</keyword>
<comment type="subcellular location">
    <subcellularLocation>
        <location evidence="4">Cytoplasm</location>
    </subcellularLocation>
</comment>
<reference evidence="9 10" key="1">
    <citation type="submission" date="2016-10" db="EMBL/GenBank/DDBJ databases">
        <authorList>
            <person name="de Groot N.N."/>
        </authorList>
    </citation>
    <scope>NUCLEOTIDE SEQUENCE [LARGE SCALE GENOMIC DNA]</scope>
    <source>
        <strain evidence="9 10">DSM 6793</strain>
    </source>
</reference>
<evidence type="ECO:0000256" key="2">
    <source>
        <dbReference type="ARBA" id="ARBA00022857"/>
    </source>
</evidence>
<feature type="binding site" evidence="6">
    <location>
        <begin position="6"/>
        <end position="11"/>
    </location>
    <ligand>
        <name>NADP(+)</name>
        <dbReference type="ChEBI" id="CHEBI:58349"/>
    </ligand>
</feature>
<evidence type="ECO:0000256" key="4">
    <source>
        <dbReference type="HAMAP-Rule" id="MF_01925"/>
    </source>
</evidence>
<dbReference type="GO" id="GO:0004735">
    <property type="term" value="F:pyrroline-5-carboxylate reductase activity"/>
    <property type="evidence" value="ECO:0007669"/>
    <property type="project" value="UniProtKB-UniRule"/>
</dbReference>
<dbReference type="Pfam" id="PF14748">
    <property type="entry name" value="P5CR_dimer"/>
    <property type="match status" value="1"/>
</dbReference>
<keyword evidence="4" id="KW-0028">Amino-acid biosynthesis</keyword>
<dbReference type="PANTHER" id="PTHR11645">
    <property type="entry name" value="PYRROLINE-5-CARBOXYLATE REDUCTASE"/>
    <property type="match status" value="1"/>
</dbReference>
<sequence length="266" mass="29000">MKILIIGGGNMGTTYAESLVASHAISRQDLHLLERTEAKAEVFRAKGFVNVHLQAGDYIDEIDVIILAVKPQDAHKVYPMIAPYINDKHLILSVMAGVKIQNIQATLPTERIIRVMPNLPAQIGMGMSGFTADASVSKVELFAIQNLLNTTGKSIYFEQESLIDAVTAVSGSGPAYVYYFMESMINAAQQMGFSLQQAELLVEQTFMGAVHLLNLRDLSCREWITRVASKGGTTEAALSVFEARALDKIIAEGLQKANERAIALGQ</sequence>
<dbReference type="SUPFAM" id="SSF48179">
    <property type="entry name" value="6-phosphogluconate dehydrogenase C-terminal domain-like"/>
    <property type="match status" value="1"/>
</dbReference>
<dbReference type="PANTHER" id="PTHR11645:SF0">
    <property type="entry name" value="PYRROLINE-5-CARBOXYLATE REDUCTASE 3"/>
    <property type="match status" value="1"/>
</dbReference>
<evidence type="ECO:0000313" key="9">
    <source>
        <dbReference type="EMBL" id="SFC39644.1"/>
    </source>
</evidence>
<dbReference type="RefSeq" id="WP_091511599.1">
    <property type="nucleotide sequence ID" value="NZ_FOLE01000005.1"/>
</dbReference>
<dbReference type="EC" id="1.5.1.2" evidence="4 5"/>
<evidence type="ECO:0000256" key="1">
    <source>
        <dbReference type="ARBA" id="ARBA00005525"/>
    </source>
</evidence>
<dbReference type="NCBIfam" id="TIGR00112">
    <property type="entry name" value="proC"/>
    <property type="match status" value="1"/>
</dbReference>
<dbReference type="PIRSF" id="PIRSF000193">
    <property type="entry name" value="Pyrrol-5-carb_rd"/>
    <property type="match status" value="1"/>
</dbReference>
<gene>
    <name evidence="4" type="primary">proC</name>
    <name evidence="9" type="ORF">SAMN05421780_10591</name>
</gene>
<name>A0A1I1ITR8_9BACT</name>
<dbReference type="OrthoDB" id="9805754at2"/>
<feature type="binding site" evidence="6">
    <location>
        <begin position="68"/>
        <end position="71"/>
    </location>
    <ligand>
        <name>NADP(+)</name>
        <dbReference type="ChEBI" id="CHEBI:58349"/>
    </ligand>
</feature>
<dbReference type="GO" id="GO:0005737">
    <property type="term" value="C:cytoplasm"/>
    <property type="evidence" value="ECO:0007669"/>
    <property type="project" value="UniProtKB-SubCell"/>
</dbReference>
<dbReference type="AlphaFoldDB" id="A0A1I1ITR8"/>
<evidence type="ECO:0000313" key="10">
    <source>
        <dbReference type="Proteomes" id="UP000199514"/>
    </source>
</evidence>